<comment type="similarity">
    <text evidence="6">Belongs to the binding-protein-dependent transport system permease family.</text>
</comment>
<evidence type="ECO:0000313" key="9">
    <source>
        <dbReference type="EMBL" id="TCO65740.1"/>
    </source>
</evidence>
<dbReference type="PROSITE" id="PS50928">
    <property type="entry name" value="ABC_TM1"/>
    <property type="match status" value="1"/>
</dbReference>
<dbReference type="GO" id="GO:0031460">
    <property type="term" value="P:glycine betaine transport"/>
    <property type="evidence" value="ECO:0007669"/>
    <property type="project" value="TreeGrafter"/>
</dbReference>
<dbReference type="InterPro" id="IPR051204">
    <property type="entry name" value="ABC_transp_perm/SBD"/>
</dbReference>
<dbReference type="GO" id="GO:0005886">
    <property type="term" value="C:plasma membrane"/>
    <property type="evidence" value="ECO:0007669"/>
    <property type="project" value="UniProtKB-SubCell"/>
</dbReference>
<organism evidence="9 10">
    <name type="scientific">Actinocrispum wychmicini</name>
    <dbReference type="NCBI Taxonomy" id="1213861"/>
    <lineage>
        <taxon>Bacteria</taxon>
        <taxon>Bacillati</taxon>
        <taxon>Actinomycetota</taxon>
        <taxon>Actinomycetes</taxon>
        <taxon>Pseudonocardiales</taxon>
        <taxon>Pseudonocardiaceae</taxon>
        <taxon>Actinocrispum</taxon>
    </lineage>
</organism>
<feature type="transmembrane region" description="Helical" evidence="6">
    <location>
        <begin position="31"/>
        <end position="53"/>
    </location>
</feature>
<feature type="transmembrane region" description="Helical" evidence="6">
    <location>
        <begin position="74"/>
        <end position="100"/>
    </location>
</feature>
<keyword evidence="5 6" id="KW-0472">Membrane</keyword>
<dbReference type="Gene3D" id="1.10.3720.10">
    <property type="entry name" value="MetI-like"/>
    <property type="match status" value="1"/>
</dbReference>
<dbReference type="Proteomes" id="UP000295680">
    <property type="component" value="Unassembled WGS sequence"/>
</dbReference>
<dbReference type="PANTHER" id="PTHR30177">
    <property type="entry name" value="GLYCINE BETAINE/L-PROLINE TRANSPORT SYSTEM PERMEASE PROTEIN PROW"/>
    <property type="match status" value="1"/>
</dbReference>
<evidence type="ECO:0000256" key="5">
    <source>
        <dbReference type="ARBA" id="ARBA00023136"/>
    </source>
</evidence>
<dbReference type="AlphaFoldDB" id="A0A4V2S920"/>
<evidence type="ECO:0000313" key="10">
    <source>
        <dbReference type="Proteomes" id="UP000295680"/>
    </source>
</evidence>
<evidence type="ECO:0000256" key="4">
    <source>
        <dbReference type="ARBA" id="ARBA00022989"/>
    </source>
</evidence>
<evidence type="ECO:0000256" key="2">
    <source>
        <dbReference type="ARBA" id="ARBA00022448"/>
    </source>
</evidence>
<dbReference type="PANTHER" id="PTHR30177:SF33">
    <property type="entry name" value="POSSIBLE OSMOPROTECTANT (GLYCINE BETAINE_CARNITINE_CHOLINE_L-PROLINE) TRANSPORT INTEGRAL MEMBRANE PROTEIN ABC TRANSPORTER PROZ"/>
    <property type="match status" value="1"/>
</dbReference>
<dbReference type="CDD" id="cd06261">
    <property type="entry name" value="TM_PBP2"/>
    <property type="match status" value="1"/>
</dbReference>
<dbReference type="EMBL" id="SLWS01000001">
    <property type="protein sequence ID" value="TCO65740.1"/>
    <property type="molecule type" value="Genomic_DNA"/>
</dbReference>
<dbReference type="InterPro" id="IPR000515">
    <property type="entry name" value="MetI-like"/>
</dbReference>
<evidence type="ECO:0000256" key="7">
    <source>
        <dbReference type="SAM" id="MobiDB-lite"/>
    </source>
</evidence>
<feature type="transmembrane region" description="Helical" evidence="6">
    <location>
        <begin position="188"/>
        <end position="212"/>
    </location>
</feature>
<evidence type="ECO:0000256" key="6">
    <source>
        <dbReference type="RuleBase" id="RU363032"/>
    </source>
</evidence>
<evidence type="ECO:0000256" key="3">
    <source>
        <dbReference type="ARBA" id="ARBA00022692"/>
    </source>
</evidence>
<protein>
    <submittedName>
        <fullName evidence="9">Osmoprotectant transport system permease protein</fullName>
    </submittedName>
</protein>
<proteinExistence type="inferred from homology"/>
<comment type="subcellular location">
    <subcellularLocation>
        <location evidence="6">Cell membrane</location>
        <topology evidence="6">Multi-pass membrane protein</topology>
    </subcellularLocation>
    <subcellularLocation>
        <location evidence="1">Membrane</location>
        <topology evidence="1">Multi-pass membrane protein</topology>
    </subcellularLocation>
</comment>
<dbReference type="RefSeq" id="WP_132112346.1">
    <property type="nucleotide sequence ID" value="NZ_SLWS01000001.1"/>
</dbReference>
<dbReference type="SUPFAM" id="SSF161098">
    <property type="entry name" value="MetI-like"/>
    <property type="match status" value="1"/>
</dbReference>
<comment type="caution">
    <text evidence="9">The sequence shown here is derived from an EMBL/GenBank/DDBJ whole genome shotgun (WGS) entry which is preliminary data.</text>
</comment>
<accession>A0A4V2S920</accession>
<dbReference type="InterPro" id="IPR035906">
    <property type="entry name" value="MetI-like_sf"/>
</dbReference>
<evidence type="ECO:0000256" key="1">
    <source>
        <dbReference type="ARBA" id="ARBA00004141"/>
    </source>
</evidence>
<sequence>MNPFTGAFDWLGNAEHWSGSEGIPTRIVEHLGYTGLAVLFGAIIAVPLGALIGHTGKGGAVVGAANGLRAIPELGLLVLLVLLMGIGVLPVTIALVVLAIPPLLAGTYSGIRNVDPSVVDAARGMGMTGWRVLWSVELPNALPLMLAGLRSATLQVIATATIAAYVSLGGLGRYVIDGQYARDFPQMLGGAIVVAALALVVEGLLLLLQWLVVSRGLRGNPTRRRDRRGSPAAIATETA</sequence>
<keyword evidence="2 6" id="KW-0813">Transport</keyword>
<keyword evidence="10" id="KW-1185">Reference proteome</keyword>
<keyword evidence="4 6" id="KW-1133">Transmembrane helix</keyword>
<dbReference type="GO" id="GO:0055085">
    <property type="term" value="P:transmembrane transport"/>
    <property type="evidence" value="ECO:0007669"/>
    <property type="project" value="InterPro"/>
</dbReference>
<feature type="transmembrane region" description="Helical" evidence="6">
    <location>
        <begin position="152"/>
        <end position="176"/>
    </location>
</feature>
<evidence type="ECO:0000259" key="8">
    <source>
        <dbReference type="PROSITE" id="PS50928"/>
    </source>
</evidence>
<dbReference type="Pfam" id="PF00528">
    <property type="entry name" value="BPD_transp_1"/>
    <property type="match status" value="1"/>
</dbReference>
<feature type="region of interest" description="Disordered" evidence="7">
    <location>
        <begin position="220"/>
        <end position="239"/>
    </location>
</feature>
<keyword evidence="3 6" id="KW-0812">Transmembrane</keyword>
<reference evidence="9 10" key="1">
    <citation type="submission" date="2019-03" db="EMBL/GenBank/DDBJ databases">
        <title>Genomic Encyclopedia of Type Strains, Phase IV (KMG-IV): sequencing the most valuable type-strain genomes for metagenomic binning, comparative biology and taxonomic classification.</title>
        <authorList>
            <person name="Goeker M."/>
        </authorList>
    </citation>
    <scope>NUCLEOTIDE SEQUENCE [LARGE SCALE GENOMIC DNA]</scope>
    <source>
        <strain evidence="9 10">DSM 45934</strain>
    </source>
</reference>
<feature type="domain" description="ABC transmembrane type-1" evidence="8">
    <location>
        <begin position="27"/>
        <end position="205"/>
    </location>
</feature>
<gene>
    <name evidence="9" type="ORF">EV192_1011532</name>
</gene>
<dbReference type="OrthoDB" id="5244012at2"/>
<name>A0A4V2S920_9PSEU</name>